<keyword evidence="1" id="KW-0812">Transmembrane</keyword>
<evidence type="ECO:0000256" key="1">
    <source>
        <dbReference type="SAM" id="Phobius"/>
    </source>
</evidence>
<reference evidence="3" key="2">
    <citation type="journal article" date="2017" name="Nat. Plants">
        <title>The Aegilops tauschii genome reveals multiple impacts of transposons.</title>
        <authorList>
            <person name="Zhao G."/>
            <person name="Zou C."/>
            <person name="Li K."/>
            <person name="Wang K."/>
            <person name="Li T."/>
            <person name="Gao L."/>
            <person name="Zhang X."/>
            <person name="Wang H."/>
            <person name="Yang Z."/>
            <person name="Liu X."/>
            <person name="Jiang W."/>
            <person name="Mao L."/>
            <person name="Kong X."/>
            <person name="Jiao Y."/>
            <person name="Jia J."/>
        </authorList>
    </citation>
    <scope>NUCLEOTIDE SEQUENCE [LARGE SCALE GENOMIC DNA]</scope>
    <source>
        <strain evidence="3">cv. AL8/78</strain>
    </source>
</reference>
<dbReference type="Gramene" id="AET1Gv20804000.1">
    <property type="protein sequence ID" value="AET1Gv20804000.1"/>
    <property type="gene ID" value="AET1Gv20804000"/>
</dbReference>
<accession>A0A452ZJG3</accession>
<reference evidence="2" key="5">
    <citation type="journal article" date="2021" name="G3 (Bethesda)">
        <title>Aegilops tauschii genome assembly Aet v5.0 features greater sequence contiguity and improved annotation.</title>
        <authorList>
            <person name="Wang L."/>
            <person name="Zhu T."/>
            <person name="Rodriguez J.C."/>
            <person name="Deal K.R."/>
            <person name="Dubcovsky J."/>
            <person name="McGuire P.E."/>
            <person name="Lux T."/>
            <person name="Spannagl M."/>
            <person name="Mayer K.F.X."/>
            <person name="Baldrich P."/>
            <person name="Meyers B.C."/>
            <person name="Huo N."/>
            <person name="Gu Y.Q."/>
            <person name="Zhou H."/>
            <person name="Devos K.M."/>
            <person name="Bennetzen J.L."/>
            <person name="Unver T."/>
            <person name="Budak H."/>
            <person name="Gulick P.J."/>
            <person name="Galiba G."/>
            <person name="Kalapos B."/>
            <person name="Nelson D.R."/>
            <person name="Li P."/>
            <person name="You F.M."/>
            <person name="Luo M.C."/>
            <person name="Dvorak J."/>
        </authorList>
    </citation>
    <scope>NUCLEOTIDE SEQUENCE [LARGE SCALE GENOMIC DNA]</scope>
    <source>
        <strain evidence="2">cv. AL8/78</strain>
    </source>
</reference>
<protein>
    <submittedName>
        <fullName evidence="2">Uncharacterized protein</fullName>
    </submittedName>
</protein>
<dbReference type="EnsemblPlants" id="AET1Gv20804000.1">
    <property type="protein sequence ID" value="AET1Gv20804000.1"/>
    <property type="gene ID" value="AET1Gv20804000"/>
</dbReference>
<keyword evidence="1" id="KW-1133">Transmembrane helix</keyword>
<keyword evidence="1" id="KW-0472">Membrane</keyword>
<name>A0A452ZJG3_AEGTS</name>
<proteinExistence type="predicted"/>
<dbReference type="AlphaFoldDB" id="A0A452ZJG3"/>
<keyword evidence="3" id="KW-1185">Reference proteome</keyword>
<organism evidence="2 3">
    <name type="scientific">Aegilops tauschii subsp. strangulata</name>
    <name type="common">Goatgrass</name>
    <dbReference type="NCBI Taxonomy" id="200361"/>
    <lineage>
        <taxon>Eukaryota</taxon>
        <taxon>Viridiplantae</taxon>
        <taxon>Streptophyta</taxon>
        <taxon>Embryophyta</taxon>
        <taxon>Tracheophyta</taxon>
        <taxon>Spermatophyta</taxon>
        <taxon>Magnoliopsida</taxon>
        <taxon>Liliopsida</taxon>
        <taxon>Poales</taxon>
        <taxon>Poaceae</taxon>
        <taxon>BOP clade</taxon>
        <taxon>Pooideae</taxon>
        <taxon>Triticodae</taxon>
        <taxon>Triticeae</taxon>
        <taxon>Triticinae</taxon>
        <taxon>Aegilops</taxon>
    </lineage>
</organism>
<feature type="transmembrane region" description="Helical" evidence="1">
    <location>
        <begin position="31"/>
        <end position="52"/>
    </location>
</feature>
<evidence type="ECO:0000313" key="3">
    <source>
        <dbReference type="Proteomes" id="UP000015105"/>
    </source>
</evidence>
<reference evidence="2" key="3">
    <citation type="journal article" date="2017" name="Nature">
        <title>Genome sequence of the progenitor of the wheat D genome Aegilops tauschii.</title>
        <authorList>
            <person name="Luo M.C."/>
            <person name="Gu Y.Q."/>
            <person name="Puiu D."/>
            <person name="Wang H."/>
            <person name="Twardziok S.O."/>
            <person name="Deal K.R."/>
            <person name="Huo N."/>
            <person name="Zhu T."/>
            <person name="Wang L."/>
            <person name="Wang Y."/>
            <person name="McGuire P.E."/>
            <person name="Liu S."/>
            <person name="Long H."/>
            <person name="Ramasamy R.K."/>
            <person name="Rodriguez J.C."/>
            <person name="Van S.L."/>
            <person name="Yuan L."/>
            <person name="Wang Z."/>
            <person name="Xia Z."/>
            <person name="Xiao L."/>
            <person name="Anderson O.D."/>
            <person name="Ouyang S."/>
            <person name="Liang Y."/>
            <person name="Zimin A.V."/>
            <person name="Pertea G."/>
            <person name="Qi P."/>
            <person name="Bennetzen J.L."/>
            <person name="Dai X."/>
            <person name="Dawson M.W."/>
            <person name="Muller H.G."/>
            <person name="Kugler K."/>
            <person name="Rivarola-Duarte L."/>
            <person name="Spannagl M."/>
            <person name="Mayer K.F.X."/>
            <person name="Lu F.H."/>
            <person name="Bevan M.W."/>
            <person name="Leroy P."/>
            <person name="Li P."/>
            <person name="You F.M."/>
            <person name="Sun Q."/>
            <person name="Liu Z."/>
            <person name="Lyons E."/>
            <person name="Wicker T."/>
            <person name="Salzberg S.L."/>
            <person name="Devos K.M."/>
            <person name="Dvorak J."/>
        </authorList>
    </citation>
    <scope>NUCLEOTIDE SEQUENCE [LARGE SCALE GENOMIC DNA]</scope>
    <source>
        <strain evidence="2">cv. AL8/78</strain>
    </source>
</reference>
<dbReference type="Proteomes" id="UP000015105">
    <property type="component" value="Chromosome 1D"/>
</dbReference>
<sequence>ASGLWDYDPSSRMCLQSWGEASSSFTAAGQFHASFILVVQTLYPSFVAALSFRTKHPHDNHHNTRWALLFQACSSFQ</sequence>
<evidence type="ECO:0000313" key="2">
    <source>
        <dbReference type="EnsemblPlants" id="AET1Gv20804000.1"/>
    </source>
</evidence>
<reference evidence="3" key="1">
    <citation type="journal article" date="2014" name="Science">
        <title>Ancient hybridizations among the ancestral genomes of bread wheat.</title>
        <authorList>
            <consortium name="International Wheat Genome Sequencing Consortium,"/>
            <person name="Marcussen T."/>
            <person name="Sandve S.R."/>
            <person name="Heier L."/>
            <person name="Spannagl M."/>
            <person name="Pfeifer M."/>
            <person name="Jakobsen K.S."/>
            <person name="Wulff B.B."/>
            <person name="Steuernagel B."/>
            <person name="Mayer K.F."/>
            <person name="Olsen O.A."/>
        </authorList>
    </citation>
    <scope>NUCLEOTIDE SEQUENCE [LARGE SCALE GENOMIC DNA]</scope>
    <source>
        <strain evidence="3">cv. AL8/78</strain>
    </source>
</reference>
<reference evidence="2" key="4">
    <citation type="submission" date="2019-03" db="UniProtKB">
        <authorList>
            <consortium name="EnsemblPlants"/>
        </authorList>
    </citation>
    <scope>IDENTIFICATION</scope>
</reference>